<evidence type="ECO:0000313" key="3">
    <source>
        <dbReference type="Proteomes" id="UP000270094"/>
    </source>
</evidence>
<evidence type="ECO:0000313" key="2">
    <source>
        <dbReference type="EMBL" id="VDM67962.1"/>
    </source>
</evidence>
<organism evidence="2 3">
    <name type="scientific">Strongylus vulgaris</name>
    <name type="common">Blood worm</name>
    <dbReference type="NCBI Taxonomy" id="40348"/>
    <lineage>
        <taxon>Eukaryota</taxon>
        <taxon>Metazoa</taxon>
        <taxon>Ecdysozoa</taxon>
        <taxon>Nematoda</taxon>
        <taxon>Chromadorea</taxon>
        <taxon>Rhabditida</taxon>
        <taxon>Rhabditina</taxon>
        <taxon>Rhabditomorpha</taxon>
        <taxon>Strongyloidea</taxon>
        <taxon>Strongylidae</taxon>
        <taxon>Strongylus</taxon>
    </lineage>
</organism>
<sequence length="68" mass="7348">MGPDVSSSFQIKTGAHPSTPLKTVNGVRRYIASISRGPTPETCQGAVVRQNSKTDLLAQQHRETEVNV</sequence>
<feature type="compositionally biased region" description="Polar residues" evidence="1">
    <location>
        <begin position="1"/>
        <end position="11"/>
    </location>
</feature>
<feature type="region of interest" description="Disordered" evidence="1">
    <location>
        <begin position="1"/>
        <end position="22"/>
    </location>
</feature>
<protein>
    <submittedName>
        <fullName evidence="2">Uncharacterized protein</fullName>
    </submittedName>
</protein>
<dbReference type="OrthoDB" id="10482514at2759"/>
<name>A0A3P7KKB4_STRVU</name>
<dbReference type="AlphaFoldDB" id="A0A3P7KKB4"/>
<dbReference type="EMBL" id="UYYB01007146">
    <property type="protein sequence ID" value="VDM67962.1"/>
    <property type="molecule type" value="Genomic_DNA"/>
</dbReference>
<evidence type="ECO:0000256" key="1">
    <source>
        <dbReference type="SAM" id="MobiDB-lite"/>
    </source>
</evidence>
<accession>A0A3P7KKB4</accession>
<keyword evidence="3" id="KW-1185">Reference proteome</keyword>
<reference evidence="2 3" key="1">
    <citation type="submission" date="2018-11" db="EMBL/GenBank/DDBJ databases">
        <authorList>
            <consortium name="Pathogen Informatics"/>
        </authorList>
    </citation>
    <scope>NUCLEOTIDE SEQUENCE [LARGE SCALE GENOMIC DNA]</scope>
</reference>
<dbReference type="Proteomes" id="UP000270094">
    <property type="component" value="Unassembled WGS sequence"/>
</dbReference>
<proteinExistence type="predicted"/>
<gene>
    <name evidence="2" type="ORF">SVUK_LOCUS2960</name>
</gene>